<evidence type="ECO:0000313" key="1">
    <source>
        <dbReference type="EMBL" id="PFG73074.1"/>
    </source>
</evidence>
<dbReference type="SUPFAM" id="SSF109854">
    <property type="entry name" value="DinB/YfiT-like putative metalloenzymes"/>
    <property type="match status" value="1"/>
</dbReference>
<proteinExistence type="predicted"/>
<evidence type="ECO:0008006" key="3">
    <source>
        <dbReference type="Google" id="ProtNLM"/>
    </source>
</evidence>
<gene>
    <name evidence="1" type="ORF">A9A59_0267</name>
</gene>
<comment type="caution">
    <text evidence="1">The sequence shown here is derived from an EMBL/GenBank/DDBJ whole genome shotgun (WGS) entry which is preliminary data.</text>
</comment>
<dbReference type="AlphaFoldDB" id="A0A2A9HAV4"/>
<dbReference type="InterPro" id="IPR034660">
    <property type="entry name" value="DinB/YfiT-like"/>
</dbReference>
<dbReference type="RefSeq" id="WP_098502557.1">
    <property type="nucleotide sequence ID" value="NZ_PDJQ01000001.1"/>
</dbReference>
<dbReference type="EMBL" id="PDJQ01000001">
    <property type="protein sequence ID" value="PFG73074.1"/>
    <property type="molecule type" value="Genomic_DNA"/>
</dbReference>
<dbReference type="Proteomes" id="UP000223071">
    <property type="component" value="Unassembled WGS sequence"/>
</dbReference>
<organism evidence="1 2">
    <name type="scientific">Tepidiforma thermophila (strain KCTC 52669 / CGMCC 1.13589 / G233)</name>
    <dbReference type="NCBI Taxonomy" id="2761530"/>
    <lineage>
        <taxon>Bacteria</taxon>
        <taxon>Bacillati</taxon>
        <taxon>Chloroflexota</taxon>
        <taxon>Tepidiformia</taxon>
        <taxon>Tepidiformales</taxon>
        <taxon>Tepidiformaceae</taxon>
        <taxon>Tepidiforma</taxon>
    </lineage>
</organism>
<name>A0A2A9HAV4_TEPT2</name>
<evidence type="ECO:0000313" key="2">
    <source>
        <dbReference type="Proteomes" id="UP000223071"/>
    </source>
</evidence>
<keyword evidence="2" id="KW-1185">Reference proteome</keyword>
<protein>
    <recommendedName>
        <fullName evidence="3">DinB family protein</fullName>
    </recommendedName>
</protein>
<dbReference type="Gene3D" id="1.20.120.450">
    <property type="entry name" value="dinb family like domain"/>
    <property type="match status" value="1"/>
</dbReference>
<accession>A0A2A9HAV4</accession>
<reference evidence="1 2" key="1">
    <citation type="submission" date="2017-09" db="EMBL/GenBank/DDBJ databases">
        <title>Sequencing the genomes of two abundant thermophiles in Great Basin hot springs: Thermocrinis jamiesonii and novel Chloroflexi Thermoflexus hugenholtzii.</title>
        <authorList>
            <person name="Hedlund B."/>
        </authorList>
    </citation>
    <scope>NUCLEOTIDE SEQUENCE [LARGE SCALE GENOMIC DNA]</scope>
    <source>
        <strain evidence="1 2">G233</strain>
    </source>
</reference>
<sequence length="177" mass="20147">MTLPQPLADVLAVLASTPTTLAHLVAEADDARLDDADREGWTPRLWLAWFRDEEVLALRPGLERMLAEPEPVLHVLDRAAWPAGRHRTRDRKEHILADFALHRQSTLAIVRALEPRHLERRGLLAGEPVTVAAYLEGWAAHDLARVRRLEAALGETLADVLERRRRMVEEYRRVDEG</sequence>